<gene>
    <name evidence="1" type="ORF">METZ01_LOCUS229584</name>
</gene>
<evidence type="ECO:0000313" key="1">
    <source>
        <dbReference type="EMBL" id="SVB76730.1"/>
    </source>
</evidence>
<proteinExistence type="predicted"/>
<feature type="non-terminal residue" evidence="1">
    <location>
        <position position="50"/>
    </location>
</feature>
<protein>
    <submittedName>
        <fullName evidence="1">Uncharacterized protein</fullName>
    </submittedName>
</protein>
<organism evidence="1">
    <name type="scientific">marine metagenome</name>
    <dbReference type="NCBI Taxonomy" id="408172"/>
    <lineage>
        <taxon>unclassified sequences</taxon>
        <taxon>metagenomes</taxon>
        <taxon>ecological metagenomes</taxon>
    </lineage>
</organism>
<sequence length="50" mass="5967">MKIKIELDNDVRLVWPTPIFNRLYPNTNDMNARLLEIVHQKEQEDKGTTK</sequence>
<reference evidence="1" key="1">
    <citation type="submission" date="2018-05" db="EMBL/GenBank/DDBJ databases">
        <authorList>
            <person name="Lanie J.A."/>
            <person name="Ng W.-L."/>
            <person name="Kazmierczak K.M."/>
            <person name="Andrzejewski T.M."/>
            <person name="Davidsen T.M."/>
            <person name="Wayne K.J."/>
            <person name="Tettelin H."/>
            <person name="Glass J.I."/>
            <person name="Rusch D."/>
            <person name="Podicherti R."/>
            <person name="Tsui H.-C.T."/>
            <person name="Winkler M.E."/>
        </authorList>
    </citation>
    <scope>NUCLEOTIDE SEQUENCE</scope>
</reference>
<name>A0A382GNK5_9ZZZZ</name>
<accession>A0A382GNK5</accession>
<dbReference type="EMBL" id="UINC01056556">
    <property type="protein sequence ID" value="SVB76730.1"/>
    <property type="molecule type" value="Genomic_DNA"/>
</dbReference>
<dbReference type="AlphaFoldDB" id="A0A382GNK5"/>